<name>A0ABY9YTP7_9GAMM</name>
<dbReference type="RefSeq" id="WP_311193449.1">
    <property type="nucleotide sequence ID" value="NZ_CP115541.1"/>
</dbReference>
<sequence>MMEKPARQPSVIKLTPIPYNRLSAAVGTVADRAWKPYRRAVTNRCAEWMLNYRRAPRQGQALRREKRNVNLNTSNPAMSAAACCAALLALCLGLVAAHPAAAAPQTSSAPAAETISDEDMDPGLDDSYNVADFRPQYGACIEASDAVMPEIKDCQDEEFSFQEARLRAALARINAGPDGYFKDEVGNWQAEYMRYTNINCGDKEKNGPVGEGLSCFMNRYANRANALEALADMAEKVYGKGR</sequence>
<organism evidence="1 2">
    <name type="scientific">Stenotrophomonas oahuensis</name>
    <dbReference type="NCBI Taxonomy" id="3003271"/>
    <lineage>
        <taxon>Bacteria</taxon>
        <taxon>Pseudomonadati</taxon>
        <taxon>Pseudomonadota</taxon>
        <taxon>Gammaproteobacteria</taxon>
        <taxon>Lysobacterales</taxon>
        <taxon>Lysobacteraceae</taxon>
        <taxon>Stenotrophomonas</taxon>
    </lineage>
</organism>
<keyword evidence="2" id="KW-1185">Reference proteome</keyword>
<gene>
    <name evidence="1" type="ORF">PDM29_08710</name>
</gene>
<dbReference type="EMBL" id="CP115541">
    <property type="protein sequence ID" value="WNH54343.1"/>
    <property type="molecule type" value="Genomic_DNA"/>
</dbReference>
<proteinExistence type="predicted"/>
<reference evidence="1 2" key="1">
    <citation type="submission" date="2022-12" db="EMBL/GenBank/DDBJ databases">
        <title>Two new species, Stenotrophomonas aracearum and Stenotrophomonas oahuensis, isolated from Anthurium (Araceae family) in Hawaii.</title>
        <authorList>
            <person name="Chunag S.C."/>
            <person name="Dobhal S."/>
            <person name="Alvarez A."/>
            <person name="Arif M."/>
        </authorList>
    </citation>
    <scope>NUCLEOTIDE SEQUENCE [LARGE SCALE GENOMIC DNA]</scope>
    <source>
        <strain evidence="1 2">A5586</strain>
    </source>
</reference>
<dbReference type="Proteomes" id="UP001302072">
    <property type="component" value="Chromosome"/>
</dbReference>
<evidence type="ECO:0000313" key="2">
    <source>
        <dbReference type="Proteomes" id="UP001302072"/>
    </source>
</evidence>
<evidence type="ECO:0008006" key="3">
    <source>
        <dbReference type="Google" id="ProtNLM"/>
    </source>
</evidence>
<accession>A0ABY9YTP7</accession>
<evidence type="ECO:0000313" key="1">
    <source>
        <dbReference type="EMBL" id="WNH54343.1"/>
    </source>
</evidence>
<protein>
    <recommendedName>
        <fullName evidence="3">Lysozyme inhibitor LprI N-terminal domain-containing protein</fullName>
    </recommendedName>
</protein>